<feature type="transmembrane region" description="Helical" evidence="1">
    <location>
        <begin position="54"/>
        <end position="77"/>
    </location>
</feature>
<keyword evidence="3" id="KW-1185">Reference proteome</keyword>
<comment type="caution">
    <text evidence="2">The sequence shown here is derived from an EMBL/GenBank/DDBJ whole genome shotgun (WGS) entry which is preliminary data.</text>
</comment>
<gene>
    <name evidence="2" type="ORF">C6N40_08465</name>
</gene>
<evidence type="ECO:0000256" key="1">
    <source>
        <dbReference type="SAM" id="Phobius"/>
    </source>
</evidence>
<proteinExistence type="predicted"/>
<dbReference type="RefSeq" id="WP_106990577.1">
    <property type="nucleotide sequence ID" value="NZ_KZ679090.1"/>
</dbReference>
<name>A0A2P6M8G8_9GAMM</name>
<evidence type="ECO:0000313" key="3">
    <source>
        <dbReference type="Proteomes" id="UP000241736"/>
    </source>
</evidence>
<feature type="transmembrane region" description="Helical" evidence="1">
    <location>
        <begin position="98"/>
        <end position="120"/>
    </location>
</feature>
<feature type="transmembrane region" description="Helical" evidence="1">
    <location>
        <begin position="168"/>
        <end position="190"/>
    </location>
</feature>
<feature type="transmembrane region" description="Helical" evidence="1">
    <location>
        <begin position="199"/>
        <end position="217"/>
    </location>
</feature>
<dbReference type="AlphaFoldDB" id="A0A2P6M8G8"/>
<dbReference type="Proteomes" id="UP000241736">
    <property type="component" value="Unassembled WGS sequence"/>
</dbReference>
<dbReference type="EMBL" id="PVLF01000012">
    <property type="protein sequence ID" value="PRH82274.1"/>
    <property type="molecule type" value="Genomic_DNA"/>
</dbReference>
<protein>
    <submittedName>
        <fullName evidence="2">Uncharacterized protein</fullName>
    </submittedName>
</protein>
<keyword evidence="1" id="KW-1133">Transmembrane helix</keyword>
<feature type="transmembrane region" description="Helical" evidence="1">
    <location>
        <begin position="237"/>
        <end position="262"/>
    </location>
</feature>
<sequence>MFEPARFLRLARAQWAEQWRSWGWFLGIGIIVHFVVLLLLLFSGDKGYRSFHAAAQIGIFYAGLFITGTIFAGRYFSGMARRESAGLLLMRPASAFEKWLLALLVVAVAYPLAYALAFQICNLPAALYAGAKVAADIAAGAEDTRPYMADWGRYEPVFPWQVFESRGAFLNAVLWLGTLQGFALLGSVYFRTMPFLKTIVAGFVLMLLLIFVTAMGGDGDVFLSWWTPGMRERATEGLVPILIPLAWFAVPALTWLASLFALRERQVA</sequence>
<feature type="transmembrane region" description="Helical" evidence="1">
    <location>
        <begin position="21"/>
        <end position="42"/>
    </location>
</feature>
<organism evidence="2 3">
    <name type="scientific">Arenimonas caeni</name>
    <dbReference type="NCBI Taxonomy" id="2058085"/>
    <lineage>
        <taxon>Bacteria</taxon>
        <taxon>Pseudomonadati</taxon>
        <taxon>Pseudomonadota</taxon>
        <taxon>Gammaproteobacteria</taxon>
        <taxon>Lysobacterales</taxon>
        <taxon>Lysobacteraceae</taxon>
        <taxon>Arenimonas</taxon>
    </lineage>
</organism>
<reference evidence="2 3" key="1">
    <citation type="submission" date="2018-03" db="EMBL/GenBank/DDBJ databases">
        <title>Arenimonas caeni sp. nov., isolated from activated sludge.</title>
        <authorList>
            <person name="Liu H."/>
        </authorList>
    </citation>
    <scope>NUCLEOTIDE SEQUENCE [LARGE SCALE GENOMIC DNA]</scope>
    <source>
        <strain evidence="3">z29</strain>
    </source>
</reference>
<keyword evidence="1" id="KW-0812">Transmembrane</keyword>
<keyword evidence="1" id="KW-0472">Membrane</keyword>
<accession>A0A2P6M8G8</accession>
<dbReference type="OrthoDB" id="5966766at2"/>
<evidence type="ECO:0000313" key="2">
    <source>
        <dbReference type="EMBL" id="PRH82274.1"/>
    </source>
</evidence>